<dbReference type="SUPFAM" id="SSF57850">
    <property type="entry name" value="RING/U-box"/>
    <property type="match status" value="1"/>
</dbReference>
<keyword evidence="1" id="KW-0863">Zinc-finger</keyword>
<evidence type="ECO:0000256" key="1">
    <source>
        <dbReference type="PROSITE-ProRule" id="PRU00175"/>
    </source>
</evidence>
<proteinExistence type="predicted"/>
<accession>A0A2S4Q1Z5</accession>
<dbReference type="InterPro" id="IPR001841">
    <property type="entry name" value="Znf_RING"/>
</dbReference>
<evidence type="ECO:0008006" key="6">
    <source>
        <dbReference type="Google" id="ProtNLM"/>
    </source>
</evidence>
<feature type="domain" description="SPX" evidence="3">
    <location>
        <begin position="1"/>
        <end position="304"/>
    </location>
</feature>
<evidence type="ECO:0000259" key="2">
    <source>
        <dbReference type="PROSITE" id="PS50089"/>
    </source>
</evidence>
<dbReference type="Pfam" id="PF03105">
    <property type="entry name" value="SPX"/>
    <property type="match status" value="1"/>
</dbReference>
<dbReference type="InterPro" id="IPR004331">
    <property type="entry name" value="SPX_dom"/>
</dbReference>
<dbReference type="PROSITE" id="PS51382">
    <property type="entry name" value="SPX"/>
    <property type="match status" value="1"/>
</dbReference>
<dbReference type="PROSITE" id="PS50089">
    <property type="entry name" value="ZF_RING_2"/>
    <property type="match status" value="1"/>
</dbReference>
<dbReference type="Proteomes" id="UP000237438">
    <property type="component" value="Unassembled WGS sequence"/>
</dbReference>
<dbReference type="GO" id="GO:0008270">
    <property type="term" value="F:zinc ion binding"/>
    <property type="evidence" value="ECO:0007669"/>
    <property type="project" value="UniProtKB-KW"/>
</dbReference>
<keyword evidence="1" id="KW-0479">Metal-binding</keyword>
<dbReference type="PANTHER" id="PTHR23327:SF51">
    <property type="entry name" value="TRANSCRIPTIONAL REGULATOR OF YEAST FORM ADHERENCE 3"/>
    <property type="match status" value="1"/>
</dbReference>
<name>A0A2S4Q1Z5_9PEZI</name>
<protein>
    <recommendedName>
        <fullName evidence="6">RING-14 protein</fullName>
    </recommendedName>
</protein>
<dbReference type="SMART" id="SM00184">
    <property type="entry name" value="RING"/>
    <property type="match status" value="1"/>
</dbReference>
<evidence type="ECO:0000313" key="5">
    <source>
        <dbReference type="Proteomes" id="UP000237438"/>
    </source>
</evidence>
<dbReference type="STRING" id="225359.A0A2S4Q1Z5"/>
<sequence length="438" mass="50892">MKFAREFKSMLETEGFPDRWVASAVPYCQLKKCLKKVQTELYSTGLNLTASSQKRTSYDEELPKSRDLSLIDNQKFMNSIENQSCTAKLFLLIRFQNGVVVDSALSQMVTTYGENFVSENINHKSPMIRYRNTDEEFPQQMESPLVFDVEFFNILKEDVASLDLLHTQEQKALGNRIEALSIAIKTLTKPSKFRRTDMYRWRQLFQLYLEAGIFFSNHELDCGIRDSRTAAKQLEWFQNQLTQKELENLFKIPASKEALDHFVSINISLLQVLKFQELNQKAVSKILKKFAKRTKLNVGSSFSRMIESNTLKPGSIAKAVCSKVTQDLVQIVPQIDDYLCPICLAIVWQPIRMKCRHFFCIQCTIILQKKKKRFCPLCRENVIMEADQGNIDEKLVTFLKKYFPKEVRLKQIADETTNGIERYGIYYKHPSEENCCMM</sequence>
<organism evidence="4 5">
    <name type="scientific">Erysiphe pulchra</name>
    <dbReference type="NCBI Taxonomy" id="225359"/>
    <lineage>
        <taxon>Eukaryota</taxon>
        <taxon>Fungi</taxon>
        <taxon>Dikarya</taxon>
        <taxon>Ascomycota</taxon>
        <taxon>Pezizomycotina</taxon>
        <taxon>Leotiomycetes</taxon>
        <taxon>Erysiphales</taxon>
        <taxon>Erysiphaceae</taxon>
        <taxon>Erysiphe</taxon>
    </lineage>
</organism>
<comment type="caution">
    <text evidence="4">The sequence shown here is derived from an EMBL/GenBank/DDBJ whole genome shotgun (WGS) entry which is preliminary data.</text>
</comment>
<dbReference type="PANTHER" id="PTHR23327">
    <property type="entry name" value="RING FINGER PROTEIN 127"/>
    <property type="match status" value="1"/>
</dbReference>
<dbReference type="EMBL" id="PEDP01000008">
    <property type="protein sequence ID" value="POS88333.1"/>
    <property type="molecule type" value="Genomic_DNA"/>
</dbReference>
<evidence type="ECO:0000313" key="4">
    <source>
        <dbReference type="EMBL" id="POS88333.1"/>
    </source>
</evidence>
<dbReference type="OrthoDB" id="5588846at2759"/>
<dbReference type="Gene3D" id="3.30.40.10">
    <property type="entry name" value="Zinc/RING finger domain, C3HC4 (zinc finger)"/>
    <property type="match status" value="1"/>
</dbReference>
<dbReference type="AlphaFoldDB" id="A0A2S4Q1Z5"/>
<evidence type="ECO:0000259" key="3">
    <source>
        <dbReference type="PROSITE" id="PS51382"/>
    </source>
</evidence>
<gene>
    <name evidence="4" type="ORF">EPUL_000001</name>
</gene>
<feature type="domain" description="RING-type" evidence="2">
    <location>
        <begin position="340"/>
        <end position="379"/>
    </location>
</feature>
<reference evidence="4 5" key="1">
    <citation type="submission" date="2017-10" db="EMBL/GenBank/DDBJ databases">
        <title>Development of genomic resources for the powdery mildew, Erysiphe pulchra.</title>
        <authorList>
            <person name="Wadl P.A."/>
            <person name="Mack B.M."/>
            <person name="Moore G."/>
            <person name="Beltz S.B."/>
        </authorList>
    </citation>
    <scope>NUCLEOTIDE SEQUENCE [LARGE SCALE GENOMIC DNA]</scope>
    <source>
        <strain evidence="4">Cflorida</strain>
    </source>
</reference>
<keyword evidence="5" id="KW-1185">Reference proteome</keyword>
<dbReference type="Pfam" id="PF13920">
    <property type="entry name" value="zf-C3HC4_3"/>
    <property type="match status" value="1"/>
</dbReference>
<keyword evidence="1" id="KW-0862">Zinc</keyword>
<dbReference type="InterPro" id="IPR013083">
    <property type="entry name" value="Znf_RING/FYVE/PHD"/>
</dbReference>